<dbReference type="InterPro" id="IPR002347">
    <property type="entry name" value="SDR_fam"/>
</dbReference>
<dbReference type="Pfam" id="PF13561">
    <property type="entry name" value="adh_short_C2"/>
    <property type="match status" value="1"/>
</dbReference>
<dbReference type="PANTHER" id="PTHR43544:SF12">
    <property type="entry name" value="NAD(P)-BINDING ROSSMANN-FOLD SUPERFAMILY PROTEIN"/>
    <property type="match status" value="1"/>
</dbReference>
<dbReference type="Proteomes" id="UP001497623">
    <property type="component" value="Unassembled WGS sequence"/>
</dbReference>
<sequence>GSTVIACCRNPEQAHDLQILQRSHPSQVDIVELDVSNELAIANSAEYVRTTHGGTIDLLINSSGMLSPAGRGETSLKDISGQALLETFAVNSVGPVLMAKYFKSLLEAGQGSFGNQGTDSKFKHTSILVNMSARVGSIGDNMLGGWYSYRMSKSALNMANKTVSVELGRGRKKVICLALHPGTVDTDLSRPYHKNVPKGKLFSVEQSVLYLMNIIDNATIKDSGKYLAFDGTEIPF</sequence>
<dbReference type="GO" id="GO:0016491">
    <property type="term" value="F:oxidoreductase activity"/>
    <property type="evidence" value="ECO:0007669"/>
    <property type="project" value="TreeGrafter"/>
</dbReference>
<dbReference type="InterPro" id="IPR036291">
    <property type="entry name" value="NAD(P)-bd_dom_sf"/>
</dbReference>
<dbReference type="EMBL" id="CAXKWB010007216">
    <property type="protein sequence ID" value="CAL4086116.1"/>
    <property type="molecule type" value="Genomic_DNA"/>
</dbReference>
<organism evidence="1 2">
    <name type="scientific">Meganyctiphanes norvegica</name>
    <name type="common">Northern krill</name>
    <name type="synonym">Thysanopoda norvegica</name>
    <dbReference type="NCBI Taxonomy" id="48144"/>
    <lineage>
        <taxon>Eukaryota</taxon>
        <taxon>Metazoa</taxon>
        <taxon>Ecdysozoa</taxon>
        <taxon>Arthropoda</taxon>
        <taxon>Crustacea</taxon>
        <taxon>Multicrustacea</taxon>
        <taxon>Malacostraca</taxon>
        <taxon>Eumalacostraca</taxon>
        <taxon>Eucarida</taxon>
        <taxon>Euphausiacea</taxon>
        <taxon>Euphausiidae</taxon>
        <taxon>Meganyctiphanes</taxon>
    </lineage>
</organism>
<protein>
    <recommendedName>
        <fullName evidence="3">C-factor</fullName>
    </recommendedName>
</protein>
<dbReference type="AlphaFoldDB" id="A0AAV2QI04"/>
<dbReference type="Gene3D" id="3.40.50.720">
    <property type="entry name" value="NAD(P)-binding Rossmann-like Domain"/>
    <property type="match status" value="1"/>
</dbReference>
<dbReference type="GO" id="GO:0005737">
    <property type="term" value="C:cytoplasm"/>
    <property type="evidence" value="ECO:0007669"/>
    <property type="project" value="TreeGrafter"/>
</dbReference>
<keyword evidence="2" id="KW-1185">Reference proteome</keyword>
<dbReference type="PRINTS" id="PR00081">
    <property type="entry name" value="GDHRDH"/>
</dbReference>
<proteinExistence type="predicted"/>
<accession>A0AAV2QI04</accession>
<evidence type="ECO:0000313" key="2">
    <source>
        <dbReference type="Proteomes" id="UP001497623"/>
    </source>
</evidence>
<comment type="caution">
    <text evidence="1">The sequence shown here is derived from an EMBL/GenBank/DDBJ whole genome shotgun (WGS) entry which is preliminary data.</text>
</comment>
<reference evidence="1 2" key="1">
    <citation type="submission" date="2024-05" db="EMBL/GenBank/DDBJ databases">
        <authorList>
            <person name="Wallberg A."/>
        </authorList>
    </citation>
    <scope>NUCLEOTIDE SEQUENCE [LARGE SCALE GENOMIC DNA]</scope>
</reference>
<dbReference type="CDD" id="cd05325">
    <property type="entry name" value="carb_red_sniffer_like_SDR_c"/>
    <property type="match status" value="1"/>
</dbReference>
<feature type="non-terminal residue" evidence="1">
    <location>
        <position position="1"/>
    </location>
</feature>
<dbReference type="SUPFAM" id="SSF51735">
    <property type="entry name" value="NAD(P)-binding Rossmann-fold domains"/>
    <property type="match status" value="1"/>
</dbReference>
<gene>
    <name evidence="1" type="ORF">MNOR_LOCUS12917</name>
</gene>
<name>A0AAV2QI04_MEGNR</name>
<dbReference type="PANTHER" id="PTHR43544">
    <property type="entry name" value="SHORT-CHAIN DEHYDROGENASE/REDUCTASE"/>
    <property type="match status" value="1"/>
</dbReference>
<evidence type="ECO:0008006" key="3">
    <source>
        <dbReference type="Google" id="ProtNLM"/>
    </source>
</evidence>
<evidence type="ECO:0000313" key="1">
    <source>
        <dbReference type="EMBL" id="CAL4086116.1"/>
    </source>
</evidence>
<dbReference type="InterPro" id="IPR051468">
    <property type="entry name" value="Fungal_SecMetab_SDRs"/>
</dbReference>